<proteinExistence type="inferred from homology"/>
<dbReference type="SUPFAM" id="SSF52540">
    <property type="entry name" value="P-loop containing nucleoside triphosphate hydrolases"/>
    <property type="match status" value="1"/>
</dbReference>
<evidence type="ECO:0000256" key="8">
    <source>
        <dbReference type="ARBA" id="ARBA00022840"/>
    </source>
</evidence>
<organism evidence="12 13">
    <name type="scientific">Streptococcus sobrinus</name>
    <dbReference type="NCBI Taxonomy" id="1310"/>
    <lineage>
        <taxon>Bacteria</taxon>
        <taxon>Bacillati</taxon>
        <taxon>Bacillota</taxon>
        <taxon>Bacilli</taxon>
        <taxon>Lactobacillales</taxon>
        <taxon>Streptococcaceae</taxon>
        <taxon>Streptococcus</taxon>
    </lineage>
</organism>
<evidence type="ECO:0000256" key="3">
    <source>
        <dbReference type="ARBA" id="ARBA00017144"/>
    </source>
</evidence>
<dbReference type="Pfam" id="PF02223">
    <property type="entry name" value="Thymidylate_kin"/>
    <property type="match status" value="1"/>
</dbReference>
<dbReference type="PANTHER" id="PTHR10344:SF4">
    <property type="entry name" value="UMP-CMP KINASE 2, MITOCHONDRIAL"/>
    <property type="match status" value="1"/>
</dbReference>
<comment type="similarity">
    <text evidence="1 10">Belongs to the thymidylate kinase family.</text>
</comment>
<evidence type="ECO:0000256" key="2">
    <source>
        <dbReference type="ARBA" id="ARBA00012980"/>
    </source>
</evidence>
<dbReference type="PROSITE" id="PS01331">
    <property type="entry name" value="THYMIDYLATE_KINASE"/>
    <property type="match status" value="1"/>
</dbReference>
<evidence type="ECO:0000256" key="10">
    <source>
        <dbReference type="HAMAP-Rule" id="MF_00165"/>
    </source>
</evidence>
<keyword evidence="5 10" id="KW-0545">Nucleotide biosynthesis</keyword>
<dbReference type="GeneID" id="93923394"/>
<dbReference type="InterPro" id="IPR018094">
    <property type="entry name" value="Thymidylate_kinase"/>
</dbReference>
<accession>A0ABN5LH36</accession>
<reference evidence="12 13" key="1">
    <citation type="submission" date="2018-05" db="EMBL/GenBank/DDBJ databases">
        <title>Complete genome sequences of Streptococcus sobrinus.</title>
        <authorList>
            <person name="Sales M."/>
            <person name="Jensen P.A."/>
        </authorList>
    </citation>
    <scope>NUCLEOTIDE SEQUENCE [LARGE SCALE GENOMIC DNA]</scope>
    <source>
        <strain evidence="12 13">SL1</strain>
    </source>
</reference>
<comment type="function">
    <text evidence="10">Phosphorylation of dTMP to form dTDP in both de novo and salvage pathways of dTTP synthesis.</text>
</comment>
<keyword evidence="8 10" id="KW-0067">ATP-binding</keyword>
<dbReference type="RefSeq" id="WP_002960418.1">
    <property type="nucleotide sequence ID" value="NZ_CP029490.1"/>
</dbReference>
<dbReference type="InterPro" id="IPR018095">
    <property type="entry name" value="Thymidylate_kin_CS"/>
</dbReference>
<comment type="catalytic activity">
    <reaction evidence="9 10">
        <text>dTMP + ATP = dTDP + ADP</text>
        <dbReference type="Rhea" id="RHEA:13517"/>
        <dbReference type="ChEBI" id="CHEBI:30616"/>
        <dbReference type="ChEBI" id="CHEBI:58369"/>
        <dbReference type="ChEBI" id="CHEBI:63528"/>
        <dbReference type="ChEBI" id="CHEBI:456216"/>
        <dbReference type="EC" id="2.7.4.9"/>
    </reaction>
</comment>
<dbReference type="GO" id="GO:0016301">
    <property type="term" value="F:kinase activity"/>
    <property type="evidence" value="ECO:0007669"/>
    <property type="project" value="UniProtKB-KW"/>
</dbReference>
<evidence type="ECO:0000259" key="11">
    <source>
        <dbReference type="Pfam" id="PF02223"/>
    </source>
</evidence>
<feature type="binding site" evidence="10">
    <location>
        <begin position="17"/>
        <end position="24"/>
    </location>
    <ligand>
        <name>ATP</name>
        <dbReference type="ChEBI" id="CHEBI:30616"/>
    </ligand>
</feature>
<dbReference type="EC" id="2.7.4.9" evidence="2 10"/>
<name>A0ABN5LH36_9STRE</name>
<dbReference type="CDD" id="cd01672">
    <property type="entry name" value="TMPK"/>
    <property type="match status" value="1"/>
</dbReference>
<dbReference type="NCBIfam" id="TIGR00041">
    <property type="entry name" value="DTMP_kinase"/>
    <property type="match status" value="1"/>
</dbReference>
<evidence type="ECO:0000313" key="13">
    <source>
        <dbReference type="Proteomes" id="UP000245369"/>
    </source>
</evidence>
<keyword evidence="4 10" id="KW-0808">Transferase</keyword>
<keyword evidence="6 10" id="KW-0547">Nucleotide-binding</keyword>
<evidence type="ECO:0000256" key="5">
    <source>
        <dbReference type="ARBA" id="ARBA00022727"/>
    </source>
</evidence>
<keyword evidence="7 10" id="KW-0418">Kinase</keyword>
<gene>
    <name evidence="10" type="primary">tmk</name>
    <name evidence="12" type="ORF">DK182_02535</name>
</gene>
<evidence type="ECO:0000256" key="7">
    <source>
        <dbReference type="ARBA" id="ARBA00022777"/>
    </source>
</evidence>
<dbReference type="Gene3D" id="3.40.50.300">
    <property type="entry name" value="P-loop containing nucleotide triphosphate hydrolases"/>
    <property type="match status" value="1"/>
</dbReference>
<dbReference type="EMBL" id="CP029490">
    <property type="protein sequence ID" value="AWN20284.1"/>
    <property type="molecule type" value="Genomic_DNA"/>
</dbReference>
<dbReference type="InterPro" id="IPR027417">
    <property type="entry name" value="P-loop_NTPase"/>
</dbReference>
<dbReference type="PANTHER" id="PTHR10344">
    <property type="entry name" value="THYMIDYLATE KINASE"/>
    <property type="match status" value="1"/>
</dbReference>
<sequence>MENLNTQNQGHLITLEGPDGAGKTSVLEKLVPLLEDQGYPVVTTREPGGVAIAESIREVILDVNNTAMDEKTELLLYIAARRQHLVEKVLPALAQGKLVLVDRFIDSSVAYQGYGRGLSVADISWLNDYAIEETKPELTLLFDLPSEVGLARIEQAEVREVNRLDLEKLDMHQRVRQGYLELAKSQPERIKVIDAAQELEKVVADALSTIQLALAKD</sequence>
<keyword evidence="13" id="KW-1185">Reference proteome</keyword>
<evidence type="ECO:0000256" key="6">
    <source>
        <dbReference type="ARBA" id="ARBA00022741"/>
    </source>
</evidence>
<evidence type="ECO:0000313" key="12">
    <source>
        <dbReference type="EMBL" id="AWN20284.1"/>
    </source>
</evidence>
<evidence type="ECO:0000256" key="1">
    <source>
        <dbReference type="ARBA" id="ARBA00009776"/>
    </source>
</evidence>
<dbReference type="InterPro" id="IPR039430">
    <property type="entry name" value="Thymidylate_kin-like_dom"/>
</dbReference>
<dbReference type="Proteomes" id="UP000245369">
    <property type="component" value="Chromosome"/>
</dbReference>
<protein>
    <recommendedName>
        <fullName evidence="3 10">Thymidylate kinase</fullName>
        <ecNumber evidence="2 10">2.7.4.9</ecNumber>
    </recommendedName>
    <alternativeName>
        <fullName evidence="10">dTMP kinase</fullName>
    </alternativeName>
</protein>
<dbReference type="HAMAP" id="MF_00165">
    <property type="entry name" value="Thymidylate_kinase"/>
    <property type="match status" value="1"/>
</dbReference>
<feature type="domain" description="Thymidylate kinase-like" evidence="11">
    <location>
        <begin position="15"/>
        <end position="205"/>
    </location>
</feature>
<evidence type="ECO:0000256" key="9">
    <source>
        <dbReference type="ARBA" id="ARBA00048743"/>
    </source>
</evidence>
<evidence type="ECO:0000256" key="4">
    <source>
        <dbReference type="ARBA" id="ARBA00022679"/>
    </source>
</evidence>